<keyword evidence="2" id="KW-0732">Signal</keyword>
<sequence>MSLSRTHTLLLSSTLLAVCVLGFAPSSHALSLNASLGLPAAPAAQAGGGNALTRVNSGGSQGLTRASPTSGLLGHLTFASTRGGRLEETPPANENSNTGGSTSTDQSDGADGSTGSPQASSNGAPAGGANGNSSNGGATAGNGGNGGDGGGASPGGWVRAGGAGSNSNSVNMINVTIIKIGR</sequence>
<evidence type="ECO:0000313" key="3">
    <source>
        <dbReference type="EMBL" id="OGG52873.1"/>
    </source>
</evidence>
<evidence type="ECO:0000313" key="4">
    <source>
        <dbReference type="Proteomes" id="UP000176863"/>
    </source>
</evidence>
<feature type="chain" id="PRO_5009523565" evidence="2">
    <location>
        <begin position="30"/>
        <end position="182"/>
    </location>
</feature>
<feature type="signal peptide" evidence="2">
    <location>
        <begin position="1"/>
        <end position="29"/>
    </location>
</feature>
<feature type="compositionally biased region" description="Gly residues" evidence="1">
    <location>
        <begin position="138"/>
        <end position="164"/>
    </location>
</feature>
<feature type="compositionally biased region" description="Polar residues" evidence="1">
    <location>
        <begin position="55"/>
        <end position="70"/>
    </location>
</feature>
<organism evidence="3 4">
    <name type="scientific">Candidatus Kaiserbacteria bacterium RIFCSPHIGHO2_01_FULL_53_29</name>
    <dbReference type="NCBI Taxonomy" id="1798480"/>
    <lineage>
        <taxon>Bacteria</taxon>
        <taxon>Candidatus Kaiseribacteriota</taxon>
    </lineage>
</organism>
<dbReference type="Proteomes" id="UP000176863">
    <property type="component" value="Unassembled WGS sequence"/>
</dbReference>
<comment type="caution">
    <text evidence="3">The sequence shown here is derived from an EMBL/GenBank/DDBJ whole genome shotgun (WGS) entry which is preliminary data.</text>
</comment>
<dbReference type="EMBL" id="MFKT01000021">
    <property type="protein sequence ID" value="OGG52873.1"/>
    <property type="molecule type" value="Genomic_DNA"/>
</dbReference>
<accession>A0A1F6CUN4</accession>
<proteinExistence type="predicted"/>
<feature type="compositionally biased region" description="Low complexity" evidence="1">
    <location>
        <begin position="115"/>
        <end position="124"/>
    </location>
</feature>
<feature type="compositionally biased region" description="Polar residues" evidence="1">
    <location>
        <begin position="92"/>
        <end position="107"/>
    </location>
</feature>
<evidence type="ECO:0000256" key="2">
    <source>
        <dbReference type="SAM" id="SignalP"/>
    </source>
</evidence>
<protein>
    <submittedName>
        <fullName evidence="3">Uncharacterized protein</fullName>
    </submittedName>
</protein>
<evidence type="ECO:0000256" key="1">
    <source>
        <dbReference type="SAM" id="MobiDB-lite"/>
    </source>
</evidence>
<dbReference type="AlphaFoldDB" id="A0A1F6CUN4"/>
<feature type="region of interest" description="Disordered" evidence="1">
    <location>
        <begin position="55"/>
        <end position="169"/>
    </location>
</feature>
<gene>
    <name evidence="3" type="ORF">A2851_04265</name>
</gene>
<reference evidence="3 4" key="1">
    <citation type="journal article" date="2016" name="Nat. Commun.">
        <title>Thousands of microbial genomes shed light on interconnected biogeochemical processes in an aquifer system.</title>
        <authorList>
            <person name="Anantharaman K."/>
            <person name="Brown C.T."/>
            <person name="Hug L.A."/>
            <person name="Sharon I."/>
            <person name="Castelle C.J."/>
            <person name="Probst A.J."/>
            <person name="Thomas B.C."/>
            <person name="Singh A."/>
            <person name="Wilkins M.J."/>
            <person name="Karaoz U."/>
            <person name="Brodie E.L."/>
            <person name="Williams K.H."/>
            <person name="Hubbard S.S."/>
            <person name="Banfield J.F."/>
        </authorList>
    </citation>
    <scope>NUCLEOTIDE SEQUENCE [LARGE SCALE GENOMIC DNA]</scope>
</reference>
<name>A0A1F6CUN4_9BACT</name>